<feature type="region of interest" description="Disordered" evidence="1">
    <location>
        <begin position="21"/>
        <end position="78"/>
    </location>
</feature>
<dbReference type="OMA" id="WRILATW"/>
<organism evidence="4 5">
    <name type="scientific">Yarrowia lipolytica</name>
    <name type="common">Candida lipolytica</name>
    <dbReference type="NCBI Taxonomy" id="4952"/>
    <lineage>
        <taxon>Eukaryota</taxon>
        <taxon>Fungi</taxon>
        <taxon>Dikarya</taxon>
        <taxon>Ascomycota</taxon>
        <taxon>Saccharomycotina</taxon>
        <taxon>Dipodascomycetes</taxon>
        <taxon>Dipodascales</taxon>
        <taxon>Dipodascales incertae sedis</taxon>
        <taxon>Yarrowia</taxon>
    </lineage>
</organism>
<evidence type="ECO:0000313" key="5">
    <source>
        <dbReference type="Proteomes" id="UP000182444"/>
    </source>
</evidence>
<dbReference type="GO" id="GO:0005935">
    <property type="term" value="C:cellular bud neck"/>
    <property type="evidence" value="ECO:0007669"/>
    <property type="project" value="TreeGrafter"/>
</dbReference>
<dbReference type="PANTHER" id="PTHR36089:SF1">
    <property type="entry name" value="CHITIN SYNTHASE 3 COMPLEX PROTEIN CSI2-RELATED"/>
    <property type="match status" value="1"/>
</dbReference>
<dbReference type="GO" id="GO:0000324">
    <property type="term" value="C:fungal-type vacuole"/>
    <property type="evidence" value="ECO:0007669"/>
    <property type="project" value="TreeGrafter"/>
</dbReference>
<keyword evidence="2" id="KW-0472">Membrane</keyword>
<feature type="compositionally biased region" description="Low complexity" evidence="1">
    <location>
        <begin position="59"/>
        <end position="68"/>
    </location>
</feature>
<dbReference type="PANTHER" id="PTHR36089">
    <property type="entry name" value="CHITIN SYNTHASE 3 COMPLEX PROTEIN CSI2-RELATED"/>
    <property type="match status" value="1"/>
</dbReference>
<evidence type="ECO:0000256" key="2">
    <source>
        <dbReference type="SAM" id="Phobius"/>
    </source>
</evidence>
<dbReference type="VEuPathDB" id="FungiDB:YALI1_F22957g"/>
<dbReference type="Proteomes" id="UP000182444">
    <property type="component" value="Chromosome 1F"/>
</dbReference>
<gene>
    <name evidence="4" type="ORF">YALI1_F22957g</name>
</gene>
<name>A0A1D8NNT7_YARLL</name>
<feature type="compositionally biased region" description="Polar residues" evidence="1">
    <location>
        <begin position="43"/>
        <end position="57"/>
    </location>
</feature>
<reference evidence="4 5" key="1">
    <citation type="journal article" date="2016" name="PLoS ONE">
        <title>Sequence Assembly of Yarrowia lipolytica Strain W29/CLIB89 Shows Transposable Element Diversity.</title>
        <authorList>
            <person name="Magnan C."/>
            <person name="Yu J."/>
            <person name="Chang I."/>
            <person name="Jahn E."/>
            <person name="Kanomata Y."/>
            <person name="Wu J."/>
            <person name="Zeller M."/>
            <person name="Oakes M."/>
            <person name="Baldi P."/>
            <person name="Sandmeyer S."/>
        </authorList>
    </citation>
    <scope>NUCLEOTIDE SEQUENCE [LARGE SCALE GENOMIC DNA]</scope>
    <source>
        <strain evidence="5">CLIB89(W29)</strain>
    </source>
</reference>
<sequence>MKLNPMVLVLATVALASTITTPPPRATLAPRQDNTDSKDDNNESIVTRFTANKSKNTFTEEPPTLTLPGMPTSEPVIPYTEDNPYVNTSKYPEGTVFICVGSILGGLTLLVTAWRFGVAWHMKKQIKKANAAEPLMAAYHNKNPRPKRKFDHKSLFPTENPFGNHAELSMDNLSPQGKSMSKAQAASMAAHKSSLFFSPTAEVMNAQKNGGGMGEMQQQPAYHPGSSANSFMGFNNSGNRSTAYLPSGYYGPQSGQLNSMTSQSRASMRGSMMAPSMVGGRANSLRPMSHMDGQSGNIGGVRAPSAFLDDMLKDDMMSEDEREK</sequence>
<dbReference type="GeneID" id="2907845"/>
<feature type="transmembrane region" description="Helical" evidence="2">
    <location>
        <begin position="95"/>
        <end position="118"/>
    </location>
</feature>
<dbReference type="EMBL" id="CP017558">
    <property type="protein sequence ID" value="AOW07304.1"/>
    <property type="molecule type" value="Genomic_DNA"/>
</dbReference>
<dbReference type="KEGG" id="yli:2907845"/>
<dbReference type="VEuPathDB" id="FungiDB:YALI0_F17204g"/>
<evidence type="ECO:0000256" key="3">
    <source>
        <dbReference type="SAM" id="SignalP"/>
    </source>
</evidence>
<accession>A0A1D8NNT7</accession>
<keyword evidence="2" id="KW-0812">Transmembrane</keyword>
<evidence type="ECO:0000256" key="1">
    <source>
        <dbReference type="SAM" id="MobiDB-lite"/>
    </source>
</evidence>
<evidence type="ECO:0000313" key="4">
    <source>
        <dbReference type="EMBL" id="AOW07304.1"/>
    </source>
</evidence>
<feature type="signal peptide" evidence="3">
    <location>
        <begin position="1"/>
        <end position="16"/>
    </location>
</feature>
<keyword evidence="3" id="KW-0732">Signal</keyword>
<feature type="chain" id="PRO_5030026712" evidence="3">
    <location>
        <begin position="17"/>
        <end position="324"/>
    </location>
</feature>
<dbReference type="AlphaFoldDB" id="A0A1D8NNT7"/>
<protein>
    <submittedName>
        <fullName evidence="4">Uncharacterized protein</fullName>
    </submittedName>
</protein>
<dbReference type="eggNOG" id="ENOG502S625">
    <property type="taxonomic scope" value="Eukaryota"/>
</dbReference>
<dbReference type="InterPro" id="IPR051009">
    <property type="entry name" value="PRM"/>
</dbReference>
<dbReference type="RefSeq" id="XP_505525.3">
    <property type="nucleotide sequence ID" value="XM_505525.3"/>
</dbReference>
<keyword evidence="2" id="KW-1133">Transmembrane helix</keyword>
<proteinExistence type="predicted"/>